<dbReference type="SUPFAM" id="SSF50630">
    <property type="entry name" value="Acid proteases"/>
    <property type="match status" value="1"/>
</dbReference>
<accession>A0A820J692</accession>
<dbReference type="Gene3D" id="2.40.70.10">
    <property type="entry name" value="Acid Proteases"/>
    <property type="match status" value="1"/>
</dbReference>
<dbReference type="GO" id="GO:0004190">
    <property type="term" value="F:aspartic-type endopeptidase activity"/>
    <property type="evidence" value="ECO:0007669"/>
    <property type="project" value="InterPro"/>
</dbReference>
<evidence type="ECO:0000313" key="1">
    <source>
        <dbReference type="EMBL" id="CAF4319864.1"/>
    </source>
</evidence>
<dbReference type="EMBL" id="CAJOBF010012544">
    <property type="protein sequence ID" value="CAF4319864.1"/>
    <property type="molecule type" value="Genomic_DNA"/>
</dbReference>
<dbReference type="AlphaFoldDB" id="A0A820J692"/>
<feature type="non-terminal residue" evidence="1">
    <location>
        <position position="1"/>
    </location>
</feature>
<organism evidence="1 2">
    <name type="scientific">Rotaria magnacalcarata</name>
    <dbReference type="NCBI Taxonomy" id="392030"/>
    <lineage>
        <taxon>Eukaryota</taxon>
        <taxon>Metazoa</taxon>
        <taxon>Spiralia</taxon>
        <taxon>Gnathifera</taxon>
        <taxon>Rotifera</taxon>
        <taxon>Eurotatoria</taxon>
        <taxon>Bdelloidea</taxon>
        <taxon>Philodinida</taxon>
        <taxon>Philodinidae</taxon>
        <taxon>Rotaria</taxon>
    </lineage>
</organism>
<dbReference type="GO" id="GO:0006508">
    <property type="term" value="P:proteolysis"/>
    <property type="evidence" value="ECO:0007669"/>
    <property type="project" value="InterPro"/>
</dbReference>
<reference evidence="1" key="1">
    <citation type="submission" date="2021-02" db="EMBL/GenBank/DDBJ databases">
        <authorList>
            <person name="Nowell W R."/>
        </authorList>
    </citation>
    <scope>NUCLEOTIDE SEQUENCE</scope>
</reference>
<protein>
    <submittedName>
        <fullName evidence="1">Uncharacterized protein</fullName>
    </submittedName>
</protein>
<gene>
    <name evidence="1" type="ORF">UXM345_LOCUS34406</name>
</gene>
<dbReference type="PROSITE" id="PS00141">
    <property type="entry name" value="ASP_PROTEASE"/>
    <property type="match status" value="1"/>
</dbReference>
<comment type="caution">
    <text evidence="1">The sequence shown here is derived from an EMBL/GenBank/DDBJ whole genome shotgun (WGS) entry which is preliminary data.</text>
</comment>
<dbReference type="Pfam" id="PF08284">
    <property type="entry name" value="RVP_2"/>
    <property type="match status" value="1"/>
</dbReference>
<evidence type="ECO:0000313" key="2">
    <source>
        <dbReference type="Proteomes" id="UP000663842"/>
    </source>
</evidence>
<dbReference type="InterPro" id="IPR021109">
    <property type="entry name" value="Peptidase_aspartic_dom_sf"/>
</dbReference>
<name>A0A820J692_9BILA</name>
<dbReference type="Proteomes" id="UP000663842">
    <property type="component" value="Unassembled WGS sequence"/>
</dbReference>
<dbReference type="InterPro" id="IPR001969">
    <property type="entry name" value="Aspartic_peptidase_AS"/>
</dbReference>
<sequence>EQRPVINQNIHKSNPSLIFINTLINGSRLRAMIDTGATHSFITQGALSTLYHSAIPSCDRIAQLGNGQTTLKIVGEIQLVLQFDNVFTRLNVLVVKNMNTDFILGSDWCTSNSTRIDYEKNQVSIRSSNGRTFIPYHKCIDSLTLDVKSINVIHIAPRESYTVQAKVELSSADTVYFSPVDVTQSDKSIVMSPSLLHIHNYTTYLEVYNPHDYTCTLPMNTLLGRVTHTPYHVHSCLFFDTPRRSSSLSYQHPIINTIEIESSSSTTSKTIDKLRAHI</sequence>
<proteinExistence type="predicted"/>
<dbReference type="CDD" id="cd00303">
    <property type="entry name" value="retropepsin_like"/>
    <property type="match status" value="1"/>
</dbReference>